<dbReference type="PANTHER" id="PTHR23088:SF30">
    <property type="entry name" value="OMEGA-AMIDASE NIT2"/>
    <property type="match status" value="1"/>
</dbReference>
<sequence length="328" mass="35969">MLRLLSLRNACCRTGTAHSSLTSRQSSSSARNMSNLLKRRVKLALIQLASGPDKTQNLQNAWDKAVQAAKKGANIIVLPECFNSPYGCDFFPKYAESLPPLPSDQEDSSPSWRELSALAQITCCYIVAGSIPELEVSTQKYYNTSMIISPSGQLLATHRKVHLFDIDIPGQITFEESNVLSPGNQITIVDLPEYGKIAVAICYDIRFPELAMIAARKGAFCLIYPGAFNTTTGPLHWKLLGQARAMDNQCFVALCSPARALEGYPAYGHSLVVDPMAQVIVEAGEGEEIIYAVLDGKQIDEARNNIPLNKQRRFDVYPDVSLGLIQGN</sequence>
<dbReference type="Gene3D" id="3.60.110.10">
    <property type="entry name" value="Carbon-nitrogen hydrolase"/>
    <property type="match status" value="1"/>
</dbReference>
<evidence type="ECO:0000259" key="3">
    <source>
        <dbReference type="PROSITE" id="PS50263"/>
    </source>
</evidence>
<gene>
    <name evidence="4" type="ORF">BGT96224V2_LOCUS1352</name>
</gene>
<evidence type="ECO:0000313" key="4">
    <source>
        <dbReference type="EMBL" id="SUZ08199.1"/>
    </source>
</evidence>
<dbReference type="PROSITE" id="PS50263">
    <property type="entry name" value="CN_HYDROLASE"/>
    <property type="match status" value="1"/>
</dbReference>
<organism evidence="4">
    <name type="scientific">Blumeria graminis f. sp. tritici 96224</name>
    <dbReference type="NCBI Taxonomy" id="1268274"/>
    <lineage>
        <taxon>Eukaryota</taxon>
        <taxon>Fungi</taxon>
        <taxon>Dikarya</taxon>
        <taxon>Ascomycota</taxon>
        <taxon>Pezizomycotina</taxon>
        <taxon>Leotiomycetes</taxon>
        <taxon>Erysiphales</taxon>
        <taxon>Erysiphaceae</taxon>
        <taxon>Blumeria</taxon>
    </lineage>
</organism>
<dbReference type="PROSITE" id="PS01227">
    <property type="entry name" value="UPF0012"/>
    <property type="match status" value="1"/>
</dbReference>
<dbReference type="SUPFAM" id="SSF56317">
    <property type="entry name" value="Carbon-nitrogen hydrolase"/>
    <property type="match status" value="1"/>
</dbReference>
<dbReference type="OrthoDB" id="10250282at2759"/>
<dbReference type="GO" id="GO:0006107">
    <property type="term" value="P:oxaloacetate metabolic process"/>
    <property type="evidence" value="ECO:0007669"/>
    <property type="project" value="TreeGrafter"/>
</dbReference>
<dbReference type="EMBL" id="UIGY01000013">
    <property type="protein sequence ID" value="SUZ08199.1"/>
    <property type="molecule type" value="Genomic_DNA"/>
</dbReference>
<dbReference type="GO" id="GO:0006528">
    <property type="term" value="P:asparagine metabolic process"/>
    <property type="evidence" value="ECO:0007669"/>
    <property type="project" value="TreeGrafter"/>
</dbReference>
<dbReference type="PANTHER" id="PTHR23088">
    <property type="entry name" value="NITRILASE-RELATED"/>
    <property type="match status" value="1"/>
</dbReference>
<dbReference type="AlphaFoldDB" id="A0A381L2Q5"/>
<dbReference type="InterPro" id="IPR001110">
    <property type="entry name" value="UPF0012_CS"/>
</dbReference>
<dbReference type="Pfam" id="PF00795">
    <property type="entry name" value="CN_hydrolase"/>
    <property type="match status" value="1"/>
</dbReference>
<dbReference type="FunFam" id="3.60.110.10:FF:000002">
    <property type="entry name" value="Nitrilase family member 2"/>
    <property type="match status" value="1"/>
</dbReference>
<evidence type="ECO:0000256" key="2">
    <source>
        <dbReference type="ARBA" id="ARBA00022801"/>
    </source>
</evidence>
<dbReference type="InterPro" id="IPR036526">
    <property type="entry name" value="C-N_Hydrolase_sf"/>
</dbReference>
<dbReference type="GO" id="GO:0050152">
    <property type="term" value="F:omega-amidase activity"/>
    <property type="evidence" value="ECO:0007669"/>
    <property type="project" value="TreeGrafter"/>
</dbReference>
<keyword evidence="2" id="KW-0378">Hydrolase</keyword>
<evidence type="ECO:0000256" key="1">
    <source>
        <dbReference type="ARBA" id="ARBA00010613"/>
    </source>
</evidence>
<comment type="similarity">
    <text evidence="1">Belongs to the carbon-nitrogen hydrolase superfamily. NIT1/NIT2 family.</text>
</comment>
<name>A0A381L2Q5_BLUGR</name>
<protein>
    <submittedName>
        <fullName evidence="4">Bgt-3624</fullName>
    </submittedName>
</protein>
<dbReference type="CDD" id="cd07572">
    <property type="entry name" value="nit"/>
    <property type="match status" value="1"/>
</dbReference>
<proteinExistence type="inferred from homology"/>
<reference evidence="4" key="1">
    <citation type="submission" date="2018-07" db="EMBL/GenBank/DDBJ databases">
        <authorList>
            <person name="Quirk P.G."/>
            <person name="Krulwich T.A."/>
        </authorList>
    </citation>
    <scope>NUCLEOTIDE SEQUENCE</scope>
    <source>
        <strain evidence="4">96224</strain>
    </source>
</reference>
<accession>A0A381L2Q5</accession>
<dbReference type="InterPro" id="IPR045254">
    <property type="entry name" value="Nit1/2_C-N_Hydrolase"/>
</dbReference>
<dbReference type="GO" id="GO:0006541">
    <property type="term" value="P:glutamine metabolic process"/>
    <property type="evidence" value="ECO:0007669"/>
    <property type="project" value="TreeGrafter"/>
</dbReference>
<feature type="domain" description="CN hydrolase" evidence="3">
    <location>
        <begin position="41"/>
        <end position="296"/>
    </location>
</feature>
<dbReference type="InterPro" id="IPR003010">
    <property type="entry name" value="C-N_Hydrolase"/>
</dbReference>
<dbReference type="GO" id="GO:0005739">
    <property type="term" value="C:mitochondrion"/>
    <property type="evidence" value="ECO:0007669"/>
    <property type="project" value="TreeGrafter"/>
</dbReference>